<keyword evidence="1" id="KW-0479">Metal-binding</keyword>
<accession>A0ABC9G291</accession>
<gene>
    <name evidence="7" type="ORF">URODEC1_LOCUS111615</name>
</gene>
<protein>
    <recommendedName>
        <fullName evidence="6">SWIM-type domain-containing protein</fullName>
    </recommendedName>
</protein>
<dbReference type="Pfam" id="PF10551">
    <property type="entry name" value="MULE"/>
    <property type="match status" value="1"/>
</dbReference>
<evidence type="ECO:0000256" key="2">
    <source>
        <dbReference type="ARBA" id="ARBA00022771"/>
    </source>
</evidence>
<dbReference type="InterPro" id="IPR018289">
    <property type="entry name" value="MULE_transposase_dom"/>
</dbReference>
<evidence type="ECO:0000256" key="5">
    <source>
        <dbReference type="SAM" id="MobiDB-lite"/>
    </source>
</evidence>
<evidence type="ECO:0000256" key="1">
    <source>
        <dbReference type="ARBA" id="ARBA00022723"/>
    </source>
</evidence>
<reference evidence="7 8" key="2">
    <citation type="submission" date="2024-10" db="EMBL/GenBank/DDBJ databases">
        <authorList>
            <person name="Ryan C."/>
        </authorList>
    </citation>
    <scope>NUCLEOTIDE SEQUENCE [LARGE SCALE GENOMIC DNA]</scope>
</reference>
<evidence type="ECO:0000256" key="4">
    <source>
        <dbReference type="PROSITE-ProRule" id="PRU00325"/>
    </source>
</evidence>
<sequence>MDTSQDSQEERHQRRENGEETERTADYGNALSRKEATEELLGCVVHSEEEAYRLYCDYGHRIGFSVRKGKQSYFIGTKNIRTKDYYCSKEGLKYDEPVTEANFNRPDTRTNCKAMIRFRVDEKGRWTVIRFVPVHNHQLAKPGERHMLRSAKSLAVGKSGVIDPSASTDSHPINGFSDTIGGDTADNSGYTIRECYSQVGMQGITVIEAGDGQSLVSYFKRRTNEEGMFYWDVQVDQEGRMTNFFYRDGKCRNDYDCFGDAIIFDTTYRTNKYNLICAPFVGVDHHWQNVVFGCAFLLDESVASYVWLFKSFLESMGGQSPKSIFTDQDEAIMQAVEQVFPNTQHCFSYWHILKNAQSHLGSLNTSQAFQNLFTKCMQGSDSEEDFEESWTAMIREYKLQDNSWLIDLHRFRHKWCSAFNKDTFDGGINSSQWGEVSNNILSGISDENTSLTRFALLLEKVVKDLRRNESEEDFRCSQTAPVRAVKHSTVLKQAAESYTHRIYKLFEAEFLDGCGATSCHETSSGGNLLRFEITMQGRGSKVWAVALDTSTMEITCGCRKFERMGLLCSHALKVFTLQNVDTIPDKYVLKRWTKDARRSMFKLAQDDSTQQECTEAELAYRNRAMQYAYNLIIKSQELEESRKIFWDSLETGEKALEVFFEMRNMRTQAAKDASNREKKKKKPSKGPNSKKAKQAPAASSTGQELVVQTNEHQYQSSQDAQGNATIGRPYYYQQAFPTAPIQPNQMYMHPNVHTMPLCTPQQDLSAFAAVRPNSNFGGAKNI</sequence>
<dbReference type="InterPro" id="IPR007527">
    <property type="entry name" value="Znf_SWIM"/>
</dbReference>
<feature type="region of interest" description="Disordered" evidence="5">
    <location>
        <begin position="1"/>
        <end position="31"/>
    </location>
</feature>
<dbReference type="InterPro" id="IPR004330">
    <property type="entry name" value="FAR1_DNA_bnd_dom"/>
</dbReference>
<name>A0ABC9G291_9POAL</name>
<feature type="compositionally biased region" description="Basic residues" evidence="5">
    <location>
        <begin position="677"/>
        <end position="693"/>
    </location>
</feature>
<feature type="compositionally biased region" description="Basic and acidic residues" evidence="5">
    <location>
        <begin position="8"/>
        <end position="25"/>
    </location>
</feature>
<reference evidence="8" key="1">
    <citation type="submission" date="2024-06" db="EMBL/GenBank/DDBJ databases">
        <authorList>
            <person name="Ryan C."/>
        </authorList>
    </citation>
    <scope>NUCLEOTIDE SEQUENCE [LARGE SCALE GENOMIC DNA]</scope>
</reference>
<evidence type="ECO:0000256" key="3">
    <source>
        <dbReference type="ARBA" id="ARBA00022833"/>
    </source>
</evidence>
<feature type="compositionally biased region" description="Polar residues" evidence="5">
    <location>
        <begin position="701"/>
        <end position="722"/>
    </location>
</feature>
<dbReference type="Proteomes" id="UP001497457">
    <property type="component" value="Chromosome 8b"/>
</dbReference>
<feature type="domain" description="SWIM-type" evidence="6">
    <location>
        <begin position="543"/>
        <end position="579"/>
    </location>
</feature>
<organism evidence="7 8">
    <name type="scientific">Urochloa decumbens</name>
    <dbReference type="NCBI Taxonomy" id="240449"/>
    <lineage>
        <taxon>Eukaryota</taxon>
        <taxon>Viridiplantae</taxon>
        <taxon>Streptophyta</taxon>
        <taxon>Embryophyta</taxon>
        <taxon>Tracheophyta</taxon>
        <taxon>Spermatophyta</taxon>
        <taxon>Magnoliopsida</taxon>
        <taxon>Liliopsida</taxon>
        <taxon>Poales</taxon>
        <taxon>Poaceae</taxon>
        <taxon>PACMAD clade</taxon>
        <taxon>Panicoideae</taxon>
        <taxon>Panicodae</taxon>
        <taxon>Paniceae</taxon>
        <taxon>Melinidinae</taxon>
        <taxon>Urochloa</taxon>
    </lineage>
</organism>
<feature type="region of interest" description="Disordered" evidence="5">
    <location>
        <begin position="668"/>
        <end position="722"/>
    </location>
</feature>
<dbReference type="InterPro" id="IPR006564">
    <property type="entry name" value="Znf_PMZ"/>
</dbReference>
<dbReference type="SMART" id="SM00575">
    <property type="entry name" value="ZnF_PMZ"/>
    <property type="match status" value="1"/>
</dbReference>
<keyword evidence="8" id="KW-1185">Reference proteome</keyword>
<dbReference type="AlphaFoldDB" id="A0ABC9G291"/>
<evidence type="ECO:0000313" key="7">
    <source>
        <dbReference type="EMBL" id="CAL5086479.1"/>
    </source>
</evidence>
<dbReference type="Pfam" id="PF04434">
    <property type="entry name" value="SWIM"/>
    <property type="match status" value="1"/>
</dbReference>
<dbReference type="PANTHER" id="PTHR47718">
    <property type="entry name" value="OS01G0519700 PROTEIN"/>
    <property type="match status" value="1"/>
</dbReference>
<dbReference type="EMBL" id="OZ075118">
    <property type="protein sequence ID" value="CAL5086479.1"/>
    <property type="molecule type" value="Genomic_DNA"/>
</dbReference>
<keyword evidence="3" id="KW-0862">Zinc</keyword>
<dbReference type="PROSITE" id="PS50966">
    <property type="entry name" value="ZF_SWIM"/>
    <property type="match status" value="1"/>
</dbReference>
<keyword evidence="2 4" id="KW-0863">Zinc-finger</keyword>
<evidence type="ECO:0000259" key="6">
    <source>
        <dbReference type="PROSITE" id="PS50966"/>
    </source>
</evidence>
<dbReference type="PANTHER" id="PTHR47718:SF17">
    <property type="entry name" value="PROTEIN FAR1-RELATED SEQUENCE 5-LIKE"/>
    <property type="match status" value="1"/>
</dbReference>
<dbReference type="GO" id="GO:0008270">
    <property type="term" value="F:zinc ion binding"/>
    <property type="evidence" value="ECO:0007669"/>
    <property type="project" value="UniProtKB-KW"/>
</dbReference>
<proteinExistence type="predicted"/>
<evidence type="ECO:0000313" key="8">
    <source>
        <dbReference type="Proteomes" id="UP001497457"/>
    </source>
</evidence>
<dbReference type="Pfam" id="PF03101">
    <property type="entry name" value="FAR1"/>
    <property type="match status" value="1"/>
</dbReference>